<dbReference type="Gene3D" id="3.30.1360.40">
    <property type="match status" value="1"/>
</dbReference>
<dbReference type="EMBL" id="JAUEPS010000032">
    <property type="protein sequence ID" value="KAK0452004.1"/>
    <property type="molecule type" value="Genomic_DNA"/>
</dbReference>
<dbReference type="RefSeq" id="XP_060327838.1">
    <property type="nucleotide sequence ID" value="XM_060467798.1"/>
</dbReference>
<feature type="domain" description="Ribosome recycling factor" evidence="1">
    <location>
        <begin position="2"/>
        <end position="101"/>
    </location>
</feature>
<protein>
    <recommendedName>
        <fullName evidence="1">Ribosome recycling factor domain-containing protein</fullName>
    </recommendedName>
</protein>
<sequence>TFKHVEDAIYDAKMPSITPQRQDARTLRIPVPKPTLDAKSLVVVATGKRAEEARVQCRKLHQTSVKKGKYEKRLVGLEMFQDLLDKHVAEIDKISVDMKKTLRDFSVIEGDPSQRLKYNSRRV</sequence>
<feature type="non-terminal residue" evidence="2">
    <location>
        <position position="1"/>
    </location>
</feature>
<reference evidence="2" key="1">
    <citation type="submission" date="2023-06" db="EMBL/GenBank/DDBJ databases">
        <authorList>
            <consortium name="Lawrence Berkeley National Laboratory"/>
            <person name="Ahrendt S."/>
            <person name="Sahu N."/>
            <person name="Indic B."/>
            <person name="Wong-Bajracharya J."/>
            <person name="Merenyi Z."/>
            <person name="Ke H.-M."/>
            <person name="Monk M."/>
            <person name="Kocsube S."/>
            <person name="Drula E."/>
            <person name="Lipzen A."/>
            <person name="Balint B."/>
            <person name="Henrissat B."/>
            <person name="Andreopoulos B."/>
            <person name="Martin F.M."/>
            <person name="Harder C.B."/>
            <person name="Rigling D."/>
            <person name="Ford K.L."/>
            <person name="Foster G.D."/>
            <person name="Pangilinan J."/>
            <person name="Papanicolaou A."/>
            <person name="Barry K."/>
            <person name="LaButti K."/>
            <person name="Viragh M."/>
            <person name="Koriabine M."/>
            <person name="Yan M."/>
            <person name="Riley R."/>
            <person name="Champramary S."/>
            <person name="Plett K.L."/>
            <person name="Tsai I.J."/>
            <person name="Slot J."/>
            <person name="Sipos G."/>
            <person name="Plett J."/>
            <person name="Nagy L.G."/>
            <person name="Grigoriev I.V."/>
        </authorList>
    </citation>
    <scope>NUCLEOTIDE SEQUENCE</scope>
    <source>
        <strain evidence="2">CCBAS 213</strain>
    </source>
</reference>
<comment type="caution">
    <text evidence="2">The sequence shown here is derived from an EMBL/GenBank/DDBJ whole genome shotgun (WGS) entry which is preliminary data.</text>
</comment>
<dbReference type="SUPFAM" id="SSF55194">
    <property type="entry name" value="Ribosome recycling factor, RRF"/>
    <property type="match status" value="1"/>
</dbReference>
<evidence type="ECO:0000259" key="1">
    <source>
        <dbReference type="Pfam" id="PF01765"/>
    </source>
</evidence>
<evidence type="ECO:0000313" key="2">
    <source>
        <dbReference type="EMBL" id="KAK0452004.1"/>
    </source>
</evidence>
<gene>
    <name evidence="2" type="ORF">EV420DRAFT_1273974</name>
</gene>
<proteinExistence type="predicted"/>
<organism evidence="2 3">
    <name type="scientific">Armillaria tabescens</name>
    <name type="common">Ringless honey mushroom</name>
    <name type="synonym">Agaricus tabescens</name>
    <dbReference type="NCBI Taxonomy" id="1929756"/>
    <lineage>
        <taxon>Eukaryota</taxon>
        <taxon>Fungi</taxon>
        <taxon>Dikarya</taxon>
        <taxon>Basidiomycota</taxon>
        <taxon>Agaricomycotina</taxon>
        <taxon>Agaricomycetes</taxon>
        <taxon>Agaricomycetidae</taxon>
        <taxon>Agaricales</taxon>
        <taxon>Marasmiineae</taxon>
        <taxon>Physalacriaceae</taxon>
        <taxon>Desarmillaria</taxon>
    </lineage>
</organism>
<dbReference type="Pfam" id="PF01765">
    <property type="entry name" value="RRF"/>
    <property type="match status" value="1"/>
</dbReference>
<dbReference type="AlphaFoldDB" id="A0AA39K2L3"/>
<accession>A0AA39K2L3</accession>
<dbReference type="GeneID" id="85351346"/>
<dbReference type="InterPro" id="IPR036191">
    <property type="entry name" value="RRF_sf"/>
</dbReference>
<keyword evidence="3" id="KW-1185">Reference proteome</keyword>
<dbReference type="Proteomes" id="UP001175211">
    <property type="component" value="Unassembled WGS sequence"/>
</dbReference>
<dbReference type="Gene3D" id="1.10.132.20">
    <property type="entry name" value="Ribosome-recycling factor"/>
    <property type="match status" value="1"/>
</dbReference>
<dbReference type="InterPro" id="IPR023584">
    <property type="entry name" value="Ribosome_recyc_fac_dom"/>
</dbReference>
<name>A0AA39K2L3_ARMTA</name>
<evidence type="ECO:0000313" key="3">
    <source>
        <dbReference type="Proteomes" id="UP001175211"/>
    </source>
</evidence>